<keyword evidence="1" id="KW-0808">Transferase</keyword>
<dbReference type="GO" id="GO:0016740">
    <property type="term" value="F:transferase activity"/>
    <property type="evidence" value="ECO:0007669"/>
    <property type="project" value="UniProtKB-KW"/>
</dbReference>
<keyword evidence="2" id="KW-1185">Reference proteome</keyword>
<dbReference type="EMBL" id="QGTD01000013">
    <property type="protein sequence ID" value="PWU67709.1"/>
    <property type="molecule type" value="Genomic_DNA"/>
</dbReference>
<protein>
    <submittedName>
        <fullName evidence="1">Glycosyl transferase</fullName>
    </submittedName>
</protein>
<dbReference type="InterPro" id="IPR029044">
    <property type="entry name" value="Nucleotide-diphossugar_trans"/>
</dbReference>
<dbReference type="AlphaFoldDB" id="A0A317L1N5"/>
<dbReference type="Proteomes" id="UP000245624">
    <property type="component" value="Unassembled WGS sequence"/>
</dbReference>
<sequence>MSSHDSKIKNVESKCQHFCIIVGKNYLFKAIALYNSLERNAHNFRLWICCIDNLTYYTFEMMNLSHAKLIKLEKVEDRQLLKVKKERKINEYCWTLKAPLIHYLLTTRMLESVVYCDADIYFFSDPTPLFDEWGKSSVFLCPQRDSDWVEKNYGLYQAGLIGFKNDKDGLKSLRWWRSQCLDWCFANPVEGKFGDQKYLDKLPALFSNIKISNHLGINAAPWNCIYNNDYKIEKFSNHLHIEKDPLIAFHFACLQIFSEDEFDLWSLDTLIIQDVINREIYAPYLEELQAVIKMFKRMRPKILNRIGITRSDENGFSSAKTPYKFTPLKRIMNRRNEVYHFCTIVSEEYLVKGLALYESLKNQCDNFHLWICCVDDPSYLILSNMKLSNASILSVAEIETLEYQQVKQTRTLKEYCWTLKPQLSLYVLDNFKEIDRLVYCDADIYFFSHPKPLFDEWGKYSIFMCSQRGTPELTRRYGIYQAGLLGFRQDENSKKILNWWKDRCLEWCFDEEDLEWNRWGDQKYLEHIPFLFENIKIIRNIGVNAAPWNLVMNNLYNIHKNGDVVRLDEVELVIYHFGSLLILNEEEFDLWQIERLSFTKEMIDYIYVPYIQHLQQIRFSQMEDVNFQVIVEQEKKHDPKNYFRYPSK</sequence>
<evidence type="ECO:0000313" key="1">
    <source>
        <dbReference type="EMBL" id="PWU67709.1"/>
    </source>
</evidence>
<organism evidence="1 2">
    <name type="scientific">Gracilibacillus dipsosauri</name>
    <dbReference type="NCBI Taxonomy" id="178340"/>
    <lineage>
        <taxon>Bacteria</taxon>
        <taxon>Bacillati</taxon>
        <taxon>Bacillota</taxon>
        <taxon>Bacilli</taxon>
        <taxon>Bacillales</taxon>
        <taxon>Bacillaceae</taxon>
        <taxon>Gracilibacillus</taxon>
    </lineage>
</organism>
<gene>
    <name evidence="1" type="ORF">DLJ74_14750</name>
</gene>
<proteinExistence type="predicted"/>
<reference evidence="1 2" key="1">
    <citation type="submission" date="2018-05" db="EMBL/GenBank/DDBJ databases">
        <title>Genomic analysis of Gracilibacillus dipsosauri DD1 reveals novel features of a salt-tolerant amylase.</title>
        <authorList>
            <person name="Deutch C.E."/>
            <person name="Yang S."/>
        </authorList>
    </citation>
    <scope>NUCLEOTIDE SEQUENCE [LARGE SCALE GENOMIC DNA]</scope>
    <source>
        <strain evidence="1 2">DD1</strain>
    </source>
</reference>
<accession>A0A317L1N5</accession>
<dbReference type="SUPFAM" id="SSF53448">
    <property type="entry name" value="Nucleotide-diphospho-sugar transferases"/>
    <property type="match status" value="2"/>
</dbReference>
<comment type="caution">
    <text evidence="1">The sequence shown here is derived from an EMBL/GenBank/DDBJ whole genome shotgun (WGS) entry which is preliminary data.</text>
</comment>
<name>A0A317L1N5_9BACI</name>
<evidence type="ECO:0000313" key="2">
    <source>
        <dbReference type="Proteomes" id="UP000245624"/>
    </source>
</evidence>
<dbReference type="Gene3D" id="3.90.550.10">
    <property type="entry name" value="Spore Coat Polysaccharide Biosynthesis Protein SpsA, Chain A"/>
    <property type="match status" value="2"/>
</dbReference>